<dbReference type="PRINTS" id="PR00344">
    <property type="entry name" value="BCTRLSENSOR"/>
</dbReference>
<dbReference type="Proteomes" id="UP000675880">
    <property type="component" value="Unassembled WGS sequence"/>
</dbReference>
<dbReference type="PANTHER" id="PTHR43065:SF46">
    <property type="entry name" value="C4-DICARBOXYLATE TRANSPORT SENSOR PROTEIN DCTB"/>
    <property type="match status" value="1"/>
</dbReference>
<keyword evidence="7" id="KW-0067">ATP-binding</keyword>
<dbReference type="CDD" id="cd00156">
    <property type="entry name" value="REC"/>
    <property type="match status" value="1"/>
</dbReference>
<dbReference type="SUPFAM" id="SSF52172">
    <property type="entry name" value="CheY-like"/>
    <property type="match status" value="2"/>
</dbReference>
<keyword evidence="14" id="KW-1185">Reference proteome</keyword>
<feature type="modified residue" description="4-aspartylphosphate" evidence="9">
    <location>
        <position position="736"/>
    </location>
</feature>
<accession>A0ABM8SDH7</accession>
<keyword evidence="5" id="KW-0547">Nucleotide-binding</keyword>
<dbReference type="InterPro" id="IPR005467">
    <property type="entry name" value="His_kinase_dom"/>
</dbReference>
<dbReference type="InterPro" id="IPR001789">
    <property type="entry name" value="Sig_transdc_resp-reg_receiver"/>
</dbReference>
<keyword evidence="3 9" id="KW-0597">Phosphoprotein</keyword>
<feature type="modified residue" description="4-aspartylphosphate" evidence="9">
    <location>
        <position position="54"/>
    </location>
</feature>
<evidence type="ECO:0000256" key="2">
    <source>
        <dbReference type="ARBA" id="ARBA00012438"/>
    </source>
</evidence>
<dbReference type="InterPro" id="IPR004358">
    <property type="entry name" value="Sig_transdc_His_kin-like_C"/>
</dbReference>
<dbReference type="SMART" id="SM00448">
    <property type="entry name" value="REC"/>
    <property type="match status" value="2"/>
</dbReference>
<dbReference type="SMART" id="SM00388">
    <property type="entry name" value="HisKA"/>
    <property type="match status" value="1"/>
</dbReference>
<dbReference type="RefSeq" id="WP_213044312.1">
    <property type="nucleotide sequence ID" value="NZ_CAJNBJ010000021.1"/>
</dbReference>
<evidence type="ECO:0000256" key="8">
    <source>
        <dbReference type="ARBA" id="ARBA00023012"/>
    </source>
</evidence>
<feature type="domain" description="Histidine kinase" evidence="10">
    <location>
        <begin position="441"/>
        <end position="664"/>
    </location>
</feature>
<dbReference type="Gene3D" id="1.10.287.130">
    <property type="match status" value="1"/>
</dbReference>
<dbReference type="GO" id="GO:0004673">
    <property type="term" value="F:protein histidine kinase activity"/>
    <property type="evidence" value="ECO:0007669"/>
    <property type="project" value="UniProtKB-EC"/>
</dbReference>
<dbReference type="Gene3D" id="3.30.565.10">
    <property type="entry name" value="Histidine kinase-like ATPase, C-terminal domain"/>
    <property type="match status" value="1"/>
</dbReference>
<dbReference type="EC" id="2.7.13.3" evidence="2"/>
<dbReference type="SMART" id="SM00387">
    <property type="entry name" value="HATPase_c"/>
    <property type="match status" value="1"/>
</dbReference>
<dbReference type="SUPFAM" id="SSF55874">
    <property type="entry name" value="ATPase domain of HSP90 chaperone/DNA topoisomerase II/histidine kinase"/>
    <property type="match status" value="1"/>
</dbReference>
<evidence type="ECO:0000256" key="7">
    <source>
        <dbReference type="ARBA" id="ARBA00022840"/>
    </source>
</evidence>
<keyword evidence="4 13" id="KW-0808">Transferase</keyword>
<comment type="catalytic activity">
    <reaction evidence="1">
        <text>ATP + protein L-histidine = ADP + protein N-phospho-L-histidine.</text>
        <dbReference type="EC" id="2.7.13.3"/>
    </reaction>
</comment>
<dbReference type="PANTHER" id="PTHR43065">
    <property type="entry name" value="SENSOR HISTIDINE KINASE"/>
    <property type="match status" value="1"/>
</dbReference>
<dbReference type="Gene3D" id="3.40.50.2300">
    <property type="match status" value="2"/>
</dbReference>
<dbReference type="InterPro" id="IPR036097">
    <property type="entry name" value="HisK_dim/P_sf"/>
</dbReference>
<evidence type="ECO:0000259" key="10">
    <source>
        <dbReference type="PROSITE" id="PS50109"/>
    </source>
</evidence>
<dbReference type="InterPro" id="IPR003594">
    <property type="entry name" value="HATPase_dom"/>
</dbReference>
<dbReference type="InterPro" id="IPR036890">
    <property type="entry name" value="HATPase_C_sf"/>
</dbReference>
<dbReference type="PROSITE" id="PS50110">
    <property type="entry name" value="RESPONSE_REGULATORY"/>
    <property type="match status" value="2"/>
</dbReference>
<comment type="caution">
    <text evidence="13">The sequence shown here is derived from an EMBL/GenBank/DDBJ whole genome shotgun (WGS) entry which is preliminary data.</text>
</comment>
<dbReference type="NCBIfam" id="TIGR00229">
    <property type="entry name" value="sensory_box"/>
    <property type="match status" value="1"/>
</dbReference>
<feature type="domain" description="Response regulatory" evidence="11">
    <location>
        <begin position="685"/>
        <end position="801"/>
    </location>
</feature>
<reference evidence="13 14" key="1">
    <citation type="submission" date="2021-02" db="EMBL/GenBank/DDBJ databases">
        <authorList>
            <person name="Han P."/>
        </authorList>
    </citation>
    <scope>NUCLEOTIDE SEQUENCE [LARGE SCALE GENOMIC DNA]</scope>
    <source>
        <strain evidence="13">Candidatus Nitrospira sp. ZN2</strain>
    </source>
</reference>
<gene>
    <name evidence="13" type="ORF">NSPZN2_80154</name>
</gene>
<dbReference type="Gene3D" id="3.30.450.20">
    <property type="entry name" value="PAS domain"/>
    <property type="match status" value="1"/>
</dbReference>
<evidence type="ECO:0000256" key="4">
    <source>
        <dbReference type="ARBA" id="ARBA00022679"/>
    </source>
</evidence>
<dbReference type="SMART" id="SM00065">
    <property type="entry name" value="GAF"/>
    <property type="match status" value="1"/>
</dbReference>
<protein>
    <recommendedName>
        <fullName evidence="2">histidine kinase</fullName>
        <ecNumber evidence="2">2.7.13.3</ecNumber>
    </recommendedName>
</protein>
<dbReference type="SUPFAM" id="SSF55781">
    <property type="entry name" value="GAF domain-like"/>
    <property type="match status" value="1"/>
</dbReference>
<dbReference type="CDD" id="cd00082">
    <property type="entry name" value="HisKA"/>
    <property type="match status" value="1"/>
</dbReference>
<dbReference type="SUPFAM" id="SSF55785">
    <property type="entry name" value="PYP-like sensor domain (PAS domain)"/>
    <property type="match status" value="1"/>
</dbReference>
<dbReference type="SMART" id="SM00091">
    <property type="entry name" value="PAS"/>
    <property type="match status" value="1"/>
</dbReference>
<dbReference type="Pfam" id="PF13185">
    <property type="entry name" value="GAF_2"/>
    <property type="match status" value="1"/>
</dbReference>
<dbReference type="PROSITE" id="PS50113">
    <property type="entry name" value="PAC"/>
    <property type="match status" value="1"/>
</dbReference>
<dbReference type="SUPFAM" id="SSF47384">
    <property type="entry name" value="Homodimeric domain of signal transducing histidine kinase"/>
    <property type="match status" value="1"/>
</dbReference>
<dbReference type="PROSITE" id="PS50109">
    <property type="entry name" value="HIS_KIN"/>
    <property type="match status" value="1"/>
</dbReference>
<name>A0ABM8SDH7_9BACT</name>
<dbReference type="Pfam" id="PF08447">
    <property type="entry name" value="PAS_3"/>
    <property type="match status" value="1"/>
</dbReference>
<dbReference type="InterPro" id="IPR001610">
    <property type="entry name" value="PAC"/>
</dbReference>
<dbReference type="InterPro" id="IPR000700">
    <property type="entry name" value="PAS-assoc_C"/>
</dbReference>
<dbReference type="Gene3D" id="3.30.450.40">
    <property type="match status" value="1"/>
</dbReference>
<dbReference type="InterPro" id="IPR011006">
    <property type="entry name" value="CheY-like_superfamily"/>
</dbReference>
<dbReference type="InterPro" id="IPR003661">
    <property type="entry name" value="HisK_dim/P_dom"/>
</dbReference>
<sequence>MHVLLIEDNEDDAELIRTALCEQASHDISLDWADRLETGLSKLMGGPVDAVLVDLSLPDSHGLETLDRVRPQAGEAAVIVLTGLDNELVAEKSLLRGAQDYLVKGRLTGDALRRAIRYAMGRHRVEQALRKSEERFHLTCLATQDGIWDWDIASGTTWFNEAYQSVYEPATSHLERHQIPWADQVHQEDREAVIANLTRVLESDQHLWTAEYRFRRNDGTYAYVVDHGYVLRDREHRPHRMIGAKTDITERRQAETMHAVQLAVGLALEESVTLSEAVPRILRAICELQGWTVGALWLVDPQDQTLHCNALWHRASAPIEAFAKSYESLSLTQHMGLAGRAWRTGTAVFSPDILMEAASPAREAARQADLHGAIAFPISTRKNILGIIECFVSEVLRPTPARLERISELGAMISQFLNRKDLERQLRQAQKMEALGRMAGGVAHDFNNLLTIINSWAELLMDEPGLTSRAQRGMAQIRDAGNKATGLTRQLLAFTRHQIVERQPLNLNDRVSDIVELMKRVIGEDIQLVLKLDPTLGRIKADAGQIEQVVMNLVVNARDAMPHGGRLELETGEVTVTHSDPFWSDPLIPGPYVTLAVRDTGCGMSVETLGHLFEPFFTTKELGKGTGLGLSTVYGIVRQSGGTVGITSELGKGTTFTIYLPRIAEDSEALRPPATTKPAGERSETILLVEDNEMVRGLAHTILVAQHYHVVAARSGEEALRLVRDQGRQIALLVTDMVMPGMGGAQLASELQALQPDLKVILTSGYSERDGVLLQHFDARMAFLPKPYTPESLTKAVATALESPAQQEACRDSSETP</sequence>
<evidence type="ECO:0000259" key="12">
    <source>
        <dbReference type="PROSITE" id="PS50113"/>
    </source>
</evidence>
<evidence type="ECO:0000256" key="5">
    <source>
        <dbReference type="ARBA" id="ARBA00022741"/>
    </source>
</evidence>
<proteinExistence type="predicted"/>
<keyword evidence="8" id="KW-0902">Two-component regulatory system</keyword>
<feature type="domain" description="PAC" evidence="12">
    <location>
        <begin position="208"/>
        <end position="260"/>
    </location>
</feature>
<evidence type="ECO:0000313" key="14">
    <source>
        <dbReference type="Proteomes" id="UP000675880"/>
    </source>
</evidence>
<keyword evidence="6 13" id="KW-0418">Kinase</keyword>
<evidence type="ECO:0000256" key="9">
    <source>
        <dbReference type="PROSITE-ProRule" id="PRU00169"/>
    </source>
</evidence>
<evidence type="ECO:0000256" key="3">
    <source>
        <dbReference type="ARBA" id="ARBA00022553"/>
    </source>
</evidence>
<dbReference type="InterPro" id="IPR029016">
    <property type="entry name" value="GAF-like_dom_sf"/>
</dbReference>
<evidence type="ECO:0000256" key="6">
    <source>
        <dbReference type="ARBA" id="ARBA00022777"/>
    </source>
</evidence>
<dbReference type="InterPro" id="IPR000014">
    <property type="entry name" value="PAS"/>
</dbReference>
<evidence type="ECO:0000313" key="13">
    <source>
        <dbReference type="EMBL" id="CAE6802934.1"/>
    </source>
</evidence>
<dbReference type="InterPro" id="IPR035965">
    <property type="entry name" value="PAS-like_dom_sf"/>
</dbReference>
<dbReference type="InterPro" id="IPR013655">
    <property type="entry name" value="PAS_fold_3"/>
</dbReference>
<dbReference type="SMART" id="SM00086">
    <property type="entry name" value="PAC"/>
    <property type="match status" value="1"/>
</dbReference>
<dbReference type="Pfam" id="PF00072">
    <property type="entry name" value="Response_reg"/>
    <property type="match status" value="2"/>
</dbReference>
<dbReference type="CDD" id="cd00130">
    <property type="entry name" value="PAS"/>
    <property type="match status" value="1"/>
</dbReference>
<dbReference type="EMBL" id="CAJNBJ010000021">
    <property type="protein sequence ID" value="CAE6802934.1"/>
    <property type="molecule type" value="Genomic_DNA"/>
</dbReference>
<organism evidence="13 14">
    <name type="scientific">Nitrospira defluvii</name>
    <dbReference type="NCBI Taxonomy" id="330214"/>
    <lineage>
        <taxon>Bacteria</taxon>
        <taxon>Pseudomonadati</taxon>
        <taxon>Nitrospirota</taxon>
        <taxon>Nitrospiria</taxon>
        <taxon>Nitrospirales</taxon>
        <taxon>Nitrospiraceae</taxon>
        <taxon>Nitrospira</taxon>
    </lineage>
</organism>
<feature type="domain" description="Response regulatory" evidence="11">
    <location>
        <begin position="2"/>
        <end position="119"/>
    </location>
</feature>
<dbReference type="InterPro" id="IPR003018">
    <property type="entry name" value="GAF"/>
</dbReference>
<dbReference type="Pfam" id="PF02518">
    <property type="entry name" value="HATPase_c"/>
    <property type="match status" value="1"/>
</dbReference>
<evidence type="ECO:0000259" key="11">
    <source>
        <dbReference type="PROSITE" id="PS50110"/>
    </source>
</evidence>
<evidence type="ECO:0000256" key="1">
    <source>
        <dbReference type="ARBA" id="ARBA00000085"/>
    </source>
</evidence>